<dbReference type="PANTHER" id="PTHR16198:SF2">
    <property type="entry name" value="INO80 COMPLEX SUBUNIT D"/>
    <property type="match status" value="1"/>
</dbReference>
<feature type="region of interest" description="Disordered" evidence="3">
    <location>
        <begin position="1"/>
        <end position="20"/>
    </location>
</feature>
<evidence type="ECO:0000256" key="1">
    <source>
        <dbReference type="ARBA" id="ARBA00004123"/>
    </source>
</evidence>
<comment type="caution">
    <text evidence="5">The sequence shown here is derived from an EMBL/GenBank/DDBJ whole genome shotgun (WGS) entry which is preliminary data.</text>
</comment>
<dbReference type="PANTHER" id="PTHR16198">
    <property type="match status" value="1"/>
</dbReference>
<name>A0ABD2P5P8_9CUCU</name>
<dbReference type="Pfam" id="PF13891">
    <property type="entry name" value="zf-C3HC3H_KANSL2"/>
    <property type="match status" value="1"/>
</dbReference>
<dbReference type="GO" id="GO:0005634">
    <property type="term" value="C:nucleus"/>
    <property type="evidence" value="ECO:0007669"/>
    <property type="project" value="UniProtKB-SubCell"/>
</dbReference>
<evidence type="ECO:0000313" key="6">
    <source>
        <dbReference type="Proteomes" id="UP001516400"/>
    </source>
</evidence>
<evidence type="ECO:0000256" key="2">
    <source>
        <dbReference type="ARBA" id="ARBA00023242"/>
    </source>
</evidence>
<dbReference type="InterPro" id="IPR025927">
    <property type="entry name" value="Znf_KANL2-like"/>
</dbReference>
<protein>
    <recommendedName>
        <fullName evidence="4">KANL2-like probable zinc-finger domain-containing protein</fullName>
    </recommendedName>
</protein>
<accession>A0ABD2P5P8</accession>
<comment type="subcellular location">
    <subcellularLocation>
        <location evidence="1">Nucleus</location>
    </subcellularLocation>
</comment>
<evidence type="ECO:0000259" key="4">
    <source>
        <dbReference type="Pfam" id="PF13891"/>
    </source>
</evidence>
<keyword evidence="2" id="KW-0539">Nucleus</keyword>
<evidence type="ECO:0000313" key="5">
    <source>
        <dbReference type="EMBL" id="KAL3285932.1"/>
    </source>
</evidence>
<organism evidence="5 6">
    <name type="scientific">Cryptolaemus montrouzieri</name>
    <dbReference type="NCBI Taxonomy" id="559131"/>
    <lineage>
        <taxon>Eukaryota</taxon>
        <taxon>Metazoa</taxon>
        <taxon>Ecdysozoa</taxon>
        <taxon>Arthropoda</taxon>
        <taxon>Hexapoda</taxon>
        <taxon>Insecta</taxon>
        <taxon>Pterygota</taxon>
        <taxon>Neoptera</taxon>
        <taxon>Endopterygota</taxon>
        <taxon>Coleoptera</taxon>
        <taxon>Polyphaga</taxon>
        <taxon>Cucujiformia</taxon>
        <taxon>Coccinelloidea</taxon>
        <taxon>Coccinellidae</taxon>
        <taxon>Scymninae</taxon>
        <taxon>Scymnini</taxon>
        <taxon>Cryptolaemus</taxon>
    </lineage>
</organism>
<keyword evidence="6" id="KW-1185">Reference proteome</keyword>
<reference evidence="5 6" key="1">
    <citation type="journal article" date="2021" name="BMC Biol.">
        <title>Horizontally acquired antibacterial genes associated with adaptive radiation of ladybird beetles.</title>
        <authorList>
            <person name="Li H.S."/>
            <person name="Tang X.F."/>
            <person name="Huang Y.H."/>
            <person name="Xu Z.Y."/>
            <person name="Chen M.L."/>
            <person name="Du X.Y."/>
            <person name="Qiu B.Y."/>
            <person name="Chen P.T."/>
            <person name="Zhang W."/>
            <person name="Slipinski A."/>
            <person name="Escalona H.E."/>
            <person name="Waterhouse R.M."/>
            <person name="Zwick A."/>
            <person name="Pang H."/>
        </authorList>
    </citation>
    <scope>NUCLEOTIDE SEQUENCE [LARGE SCALE GENOMIC DNA]</scope>
    <source>
        <strain evidence="5">SYSU2018</strain>
    </source>
</reference>
<dbReference type="EMBL" id="JABFTP020000185">
    <property type="protein sequence ID" value="KAL3285932.1"/>
    <property type="molecule type" value="Genomic_DNA"/>
</dbReference>
<dbReference type="AlphaFoldDB" id="A0ABD2P5P8"/>
<evidence type="ECO:0000256" key="3">
    <source>
        <dbReference type="SAM" id="MobiDB-lite"/>
    </source>
</evidence>
<dbReference type="Proteomes" id="UP001516400">
    <property type="component" value="Unassembled WGS sequence"/>
</dbReference>
<feature type="region of interest" description="Disordered" evidence="3">
    <location>
        <begin position="181"/>
        <end position="202"/>
    </location>
</feature>
<sequence length="491" mass="56145">MFSSTSSTSQRCNGYVPSSLNRSNKSKLIGYLDSKKQTTKSQLSNKINHFGEVKHVKTAVFDKDFKPHLDIKTEVKQETVDEDVEDNITAHSIIGLRNEKAQVSPWSRKKIDRATHHETLQRIDIEVDLVDVCNHYQKNWFSASLEKFNLEDRSREERIEITRHEFRRHLYQIMRSNLGQPNKLPDVSRKHKNTSKDCKPHQPGYDRLVPPRVCQIENCCQPALPCTKYCTLHIMCNPEQVLFSYCTAKFADNTQCSVPVFDITHELPLCPEHARKRDNYKLYQEAKPKKLRKKVKPSAMIRPQKRNKKKKKVTKPAEVINSSAIVESPVKEIEVQETIETESPELVEDMHIVDQVLGLNEADGLEHDLTAQASHILEETDISTVLSTIHVDEFNDFFAVNRNGEFEQPSREEAEELEKALAEVDNDVKSLEKLSQTHGLLDSLLDEQALAEQLVQLPDVFHNVNGYATCGDSMVAQTSSYLLPVEPHSHS</sequence>
<gene>
    <name evidence="5" type="ORF">HHI36_000450</name>
</gene>
<feature type="domain" description="KANL2-like probable zinc-finger" evidence="4">
    <location>
        <begin position="214"/>
        <end position="274"/>
    </location>
</feature>
<proteinExistence type="predicted"/>